<dbReference type="PANTHER" id="PTHR46321">
    <property type="entry name" value="KIF1-BINDING PROTEIN"/>
    <property type="match status" value="1"/>
</dbReference>
<gene>
    <name evidence="7" type="ORF">KQX54_005388</name>
</gene>
<name>A0AAV7I0S0_COTGL</name>
<reference evidence="7 8" key="1">
    <citation type="journal article" date="2021" name="J. Hered.">
        <title>A chromosome-level genome assembly of the parasitoid wasp, Cotesia glomerata (Hymenoptera: Braconidae).</title>
        <authorList>
            <person name="Pinto B.J."/>
            <person name="Weis J.J."/>
            <person name="Gamble T."/>
            <person name="Ode P.J."/>
            <person name="Paul R."/>
            <person name="Zaspel J.M."/>
        </authorList>
    </citation>
    <scope>NUCLEOTIDE SEQUENCE [LARGE SCALE GENOMIC DNA]</scope>
    <source>
        <strain evidence="7">CgM1</strain>
    </source>
</reference>
<comment type="similarity">
    <text evidence="2">Belongs to the KIF-binding protein family.</text>
</comment>
<evidence type="ECO:0000313" key="8">
    <source>
        <dbReference type="Proteomes" id="UP000826195"/>
    </source>
</evidence>
<keyword evidence="4" id="KW-0963">Cytoplasm</keyword>
<dbReference type="PANTHER" id="PTHR46321:SF1">
    <property type="entry name" value="KIF-BINDING PROTEIN"/>
    <property type="match status" value="1"/>
</dbReference>
<evidence type="ECO:0000256" key="4">
    <source>
        <dbReference type="ARBA" id="ARBA00022490"/>
    </source>
</evidence>
<comment type="subcellular location">
    <subcellularLocation>
        <location evidence="1">Cytoplasm</location>
        <location evidence="1">Cytoskeleton</location>
    </subcellularLocation>
</comment>
<dbReference type="Pfam" id="PF12309">
    <property type="entry name" value="KBP_C"/>
    <property type="match status" value="1"/>
</dbReference>
<organism evidence="7 8">
    <name type="scientific">Cotesia glomerata</name>
    <name type="common">Lepidopteran parasitic wasp</name>
    <name type="synonym">Apanteles glomeratus</name>
    <dbReference type="NCBI Taxonomy" id="32391"/>
    <lineage>
        <taxon>Eukaryota</taxon>
        <taxon>Metazoa</taxon>
        <taxon>Ecdysozoa</taxon>
        <taxon>Arthropoda</taxon>
        <taxon>Hexapoda</taxon>
        <taxon>Insecta</taxon>
        <taxon>Pterygota</taxon>
        <taxon>Neoptera</taxon>
        <taxon>Endopterygota</taxon>
        <taxon>Hymenoptera</taxon>
        <taxon>Apocrita</taxon>
        <taxon>Ichneumonoidea</taxon>
        <taxon>Braconidae</taxon>
        <taxon>Microgastrinae</taxon>
        <taxon>Cotesia</taxon>
    </lineage>
</organism>
<proteinExistence type="inferred from homology"/>
<dbReference type="AlphaFoldDB" id="A0AAV7I0S0"/>
<keyword evidence="6" id="KW-0175">Coiled coil</keyword>
<evidence type="ECO:0000256" key="1">
    <source>
        <dbReference type="ARBA" id="ARBA00004245"/>
    </source>
</evidence>
<evidence type="ECO:0000256" key="6">
    <source>
        <dbReference type="SAM" id="Coils"/>
    </source>
</evidence>
<dbReference type="EMBL" id="JAHXZJ010002609">
    <property type="protein sequence ID" value="KAH0539534.1"/>
    <property type="molecule type" value="Genomic_DNA"/>
</dbReference>
<evidence type="ECO:0000256" key="5">
    <source>
        <dbReference type="ARBA" id="ARBA00023212"/>
    </source>
</evidence>
<dbReference type="GO" id="GO:0005856">
    <property type="term" value="C:cytoskeleton"/>
    <property type="evidence" value="ECO:0007669"/>
    <property type="project" value="UniProtKB-SubCell"/>
</dbReference>
<evidence type="ECO:0000313" key="7">
    <source>
        <dbReference type="EMBL" id="KAH0539534.1"/>
    </source>
</evidence>
<evidence type="ECO:0000256" key="2">
    <source>
        <dbReference type="ARBA" id="ARBA00010305"/>
    </source>
</evidence>
<keyword evidence="8" id="KW-1185">Reference proteome</keyword>
<dbReference type="InterPro" id="IPR022083">
    <property type="entry name" value="KBP"/>
</dbReference>
<dbReference type="Proteomes" id="UP000826195">
    <property type="component" value="Unassembled WGS sequence"/>
</dbReference>
<evidence type="ECO:0000256" key="3">
    <source>
        <dbReference type="ARBA" id="ARBA00016840"/>
    </source>
</evidence>
<sequence length="517" mass="60040">MDTLKYEEDFKLLNQNFHLIKKLEKSQQNSENESDDSKSDQINKLIEESIYKIEEIKVSEDQNLQLLGMKMTLLYERSKLLTNLNQHQDAEELLAQCLKDINDFITSKELIYLSLRIINHYACLLSKREDYTEARKILEFGEKVYETADIKNGFWSSDDLFAGTLLATTNATSRLEHLVTNNLQMLAFVYSKMELHDKFAEYHHRMLNRQLVLDDKEPLVWSFQSTTLAAYLSANNRFEEAKNHLEAAEFVLKKYEDELKALELSKEVSDKLKSIQEKLMIVAKGWVKYSLSLFNASISKMVEHLSQDLSPTGAMEQITVLSPPCEDIINEIHEEENTDEDDSKLSSETKLLFKLNNVDSCPVSTTLVENTCEARILFNYSHNYLTKIRMFYTLESNPMEYVNAILDLSELYRCLAFYEEEIESQYSVQKLRADAIEMLSTILRQVRPECYIAVSIELLQELAEIQLDLLGLNLRRIYAARDNIEDSQRRKVESLKHLHSKIQKFKNDSNDSSSSVL</sequence>
<accession>A0AAV7I0S0</accession>
<comment type="caution">
    <text evidence="7">The sequence shown here is derived from an EMBL/GenBank/DDBJ whole genome shotgun (WGS) entry which is preliminary data.</text>
</comment>
<protein>
    <recommendedName>
        <fullName evidence="3">KIF-binding protein</fullName>
    </recommendedName>
</protein>
<keyword evidence="5" id="KW-0206">Cytoskeleton</keyword>
<feature type="coiled-coil region" evidence="6">
    <location>
        <begin position="238"/>
        <end position="272"/>
    </location>
</feature>